<reference evidence="1 2" key="1">
    <citation type="submission" date="2024-10" db="EMBL/GenBank/DDBJ databases">
        <title>The Natural Products Discovery Center: Release of the First 8490 Sequenced Strains for Exploring Actinobacteria Biosynthetic Diversity.</title>
        <authorList>
            <person name="Kalkreuter E."/>
            <person name="Kautsar S.A."/>
            <person name="Yang D."/>
            <person name="Bader C.D."/>
            <person name="Teijaro C.N."/>
            <person name="Fluegel L."/>
            <person name="Davis C.M."/>
            <person name="Simpson J.R."/>
            <person name="Lauterbach L."/>
            <person name="Steele A.D."/>
            <person name="Gui C."/>
            <person name="Meng S."/>
            <person name="Li G."/>
            <person name="Viehrig K."/>
            <person name="Ye F."/>
            <person name="Su P."/>
            <person name="Kiefer A.F."/>
            <person name="Nichols A."/>
            <person name="Cepeda A.J."/>
            <person name="Yan W."/>
            <person name="Fan B."/>
            <person name="Jiang Y."/>
            <person name="Adhikari A."/>
            <person name="Zheng C.-J."/>
            <person name="Schuster L."/>
            <person name="Cowan T.M."/>
            <person name="Smanski M.J."/>
            <person name="Chevrette M.G."/>
            <person name="De Carvalho L.P.S."/>
            <person name="Shen B."/>
        </authorList>
    </citation>
    <scope>NUCLEOTIDE SEQUENCE [LARGE SCALE GENOMIC DNA]</scope>
    <source>
        <strain evidence="1 2">NPDC001390</strain>
    </source>
</reference>
<gene>
    <name evidence="1" type="ORF">ACFY1D_07855</name>
</gene>
<organism evidence="1 2">
    <name type="scientific">Streptomyces bluensis</name>
    <dbReference type="NCBI Taxonomy" id="33897"/>
    <lineage>
        <taxon>Bacteria</taxon>
        <taxon>Bacillati</taxon>
        <taxon>Actinomycetota</taxon>
        <taxon>Actinomycetes</taxon>
        <taxon>Kitasatosporales</taxon>
        <taxon>Streptomycetaceae</taxon>
        <taxon>Streptomyces</taxon>
    </lineage>
</organism>
<sequence>MTLQDDTAHSLVFKPGDDGGYEGEVAGFQTGLAQRPAVVFATGKGGSSCFEGEVRPGGMFRRNYTIAPARERA</sequence>
<evidence type="ECO:0000313" key="1">
    <source>
        <dbReference type="EMBL" id="MFF4521355.1"/>
    </source>
</evidence>
<dbReference type="EMBL" id="JBIAWJ010000003">
    <property type="protein sequence ID" value="MFF4521355.1"/>
    <property type="molecule type" value="Genomic_DNA"/>
</dbReference>
<proteinExistence type="predicted"/>
<evidence type="ECO:0000313" key="2">
    <source>
        <dbReference type="Proteomes" id="UP001602058"/>
    </source>
</evidence>
<accession>A0ABW6UD48</accession>
<keyword evidence="2" id="KW-1185">Reference proteome</keyword>
<name>A0ABW6UD48_9ACTN</name>
<protein>
    <submittedName>
        <fullName evidence="1">Uncharacterized protein</fullName>
    </submittedName>
</protein>
<comment type="caution">
    <text evidence="1">The sequence shown here is derived from an EMBL/GenBank/DDBJ whole genome shotgun (WGS) entry which is preliminary data.</text>
</comment>
<dbReference type="Proteomes" id="UP001602058">
    <property type="component" value="Unassembled WGS sequence"/>
</dbReference>
<dbReference type="RefSeq" id="WP_387884644.1">
    <property type="nucleotide sequence ID" value="NZ_JBIAWJ010000003.1"/>
</dbReference>